<feature type="region of interest" description="Disordered" evidence="1">
    <location>
        <begin position="26"/>
        <end position="46"/>
    </location>
</feature>
<gene>
    <name evidence="2" type="ORF">GSI_10330</name>
</gene>
<name>A0A2G8S0B5_9APHY</name>
<dbReference type="AlphaFoldDB" id="A0A2G8S0B5"/>
<accession>A0A2G8S0B5</accession>
<comment type="caution">
    <text evidence="2">The sequence shown here is derived from an EMBL/GenBank/DDBJ whole genome shotgun (WGS) entry which is preliminary data.</text>
</comment>
<reference evidence="2 3" key="1">
    <citation type="journal article" date="2015" name="Sci. Rep.">
        <title>Chromosome-level genome map provides insights into diverse defense mechanisms in the medicinal fungus Ganoderma sinense.</title>
        <authorList>
            <person name="Zhu Y."/>
            <person name="Xu J."/>
            <person name="Sun C."/>
            <person name="Zhou S."/>
            <person name="Xu H."/>
            <person name="Nelson D.R."/>
            <person name="Qian J."/>
            <person name="Song J."/>
            <person name="Luo H."/>
            <person name="Xiang L."/>
            <person name="Li Y."/>
            <person name="Xu Z."/>
            <person name="Ji A."/>
            <person name="Wang L."/>
            <person name="Lu S."/>
            <person name="Hayward A."/>
            <person name="Sun W."/>
            <person name="Li X."/>
            <person name="Schwartz D.C."/>
            <person name="Wang Y."/>
            <person name="Chen S."/>
        </authorList>
    </citation>
    <scope>NUCLEOTIDE SEQUENCE [LARGE SCALE GENOMIC DNA]</scope>
    <source>
        <strain evidence="2 3">ZZ0214-1</strain>
    </source>
</reference>
<evidence type="ECO:0000256" key="1">
    <source>
        <dbReference type="SAM" id="MobiDB-lite"/>
    </source>
</evidence>
<organism evidence="2 3">
    <name type="scientific">Ganoderma sinense ZZ0214-1</name>
    <dbReference type="NCBI Taxonomy" id="1077348"/>
    <lineage>
        <taxon>Eukaryota</taxon>
        <taxon>Fungi</taxon>
        <taxon>Dikarya</taxon>
        <taxon>Basidiomycota</taxon>
        <taxon>Agaricomycotina</taxon>
        <taxon>Agaricomycetes</taxon>
        <taxon>Polyporales</taxon>
        <taxon>Polyporaceae</taxon>
        <taxon>Ganoderma</taxon>
    </lineage>
</organism>
<dbReference type="SUPFAM" id="SSF53474">
    <property type="entry name" value="alpha/beta-Hydrolases"/>
    <property type="match status" value="1"/>
</dbReference>
<proteinExistence type="predicted"/>
<dbReference type="Proteomes" id="UP000230002">
    <property type="component" value="Unassembled WGS sequence"/>
</dbReference>
<dbReference type="EMBL" id="AYKW01000034">
    <property type="protein sequence ID" value="PIL27187.1"/>
    <property type="molecule type" value="Genomic_DNA"/>
</dbReference>
<sequence length="397" mass="42369">MSKPTAPQIRSFLSSTVNAVSNVFRGLSHPRTPQPTSNPPAQSQSNPAIAPMVSLIVNEASSIELSYVDSGAPNGATNYVTIFAIHGTVFTGPIWDRVIALAPKAGIRFVAVNRRDYPGSTPLSADEITVLNSGTDDQKADFLKARGVEFATFIDIFAEKNSLPPISADGSTGGFAVLGWSLGCSFALASVAAVDALPAPAQARWKDGMRSLILQEPPTVSLGKPMPPDAWTPLVDQSMPAEARTPFFSHWITSYFTHGDLSTRDPKAISYVVPAASRAPTIYSMSGAELARAVYEPSAFGSDMAFMIFSAPQIAATYHKAVFDKALRALVPRMRVVVFSGDQTASFSILSQWAVEDDDKAAGGGFVAVKWIPGFNHLAHVAEPGEALQVYMDAFKL</sequence>
<dbReference type="OrthoDB" id="3251587at2759"/>
<dbReference type="InterPro" id="IPR029058">
    <property type="entry name" value="AB_hydrolase_fold"/>
</dbReference>
<keyword evidence="3" id="KW-1185">Reference proteome</keyword>
<protein>
    <submittedName>
        <fullName evidence="2">Uncharacterized protein</fullName>
    </submittedName>
</protein>
<evidence type="ECO:0000313" key="2">
    <source>
        <dbReference type="EMBL" id="PIL27187.1"/>
    </source>
</evidence>
<evidence type="ECO:0000313" key="3">
    <source>
        <dbReference type="Proteomes" id="UP000230002"/>
    </source>
</evidence>
<dbReference type="Gene3D" id="3.40.50.1820">
    <property type="entry name" value="alpha/beta hydrolase"/>
    <property type="match status" value="1"/>
</dbReference>